<dbReference type="Pfam" id="PF00565">
    <property type="entry name" value="SNase"/>
    <property type="match status" value="1"/>
</dbReference>
<evidence type="ECO:0000313" key="7">
    <source>
        <dbReference type="Proteomes" id="UP000035760"/>
    </source>
</evidence>
<evidence type="ECO:0000256" key="2">
    <source>
        <dbReference type="ARBA" id="ARBA00022759"/>
    </source>
</evidence>
<name>W6M7J8_9GAMM</name>
<accession>W6M7J8</accession>
<dbReference type="InterPro" id="IPR035437">
    <property type="entry name" value="SNase_OB-fold_sf"/>
</dbReference>
<dbReference type="PANTHER" id="PTHR12302:SF3">
    <property type="entry name" value="SERINE_THREONINE-PROTEIN KINASE 31"/>
    <property type="match status" value="1"/>
</dbReference>
<evidence type="ECO:0000259" key="5">
    <source>
        <dbReference type="PROSITE" id="PS50830"/>
    </source>
</evidence>
<reference evidence="6" key="1">
    <citation type="submission" date="2013-07" db="EMBL/GenBank/DDBJ databases">
        <authorList>
            <person name="McIlroy S."/>
        </authorList>
    </citation>
    <scope>NUCLEOTIDE SEQUENCE [LARGE SCALE GENOMIC DNA]</scope>
    <source>
        <strain evidence="6">Run_A_D11</strain>
    </source>
</reference>
<keyword evidence="3 6" id="KW-0378">Hydrolase</keyword>
<sequence length="197" mass="22255">MNQELLKWLERALRGELNRTRRRRNRSVWVMGGLIIAIIAISYILHEPKAPPSTTAKGAELICSVKAVYDGDTLVASCPAGEVKVRVFGIDAPEMKQEPWGDRSRESLRGLLPRFGSVSLYIMDQDRYGRTVAQVLAGDRDVGLEMVRQGHAVVYAQYNHSPVYRQAQTEAKQARRGIWAKPGSQQDPATWRRLNLR</sequence>
<feature type="domain" description="TNase-like" evidence="5">
    <location>
        <begin position="59"/>
        <end position="181"/>
    </location>
</feature>
<dbReference type="AlphaFoldDB" id="W6M7J8"/>
<dbReference type="EC" id="3.1.31.1" evidence="6"/>
<protein>
    <submittedName>
        <fullName evidence="6">Micrococcal nuclease</fullName>
        <ecNumber evidence="6">3.1.31.1</ecNumber>
    </submittedName>
</protein>
<keyword evidence="1" id="KW-0540">Nuclease</keyword>
<evidence type="ECO:0000256" key="4">
    <source>
        <dbReference type="SAM" id="Phobius"/>
    </source>
</evidence>
<dbReference type="GO" id="GO:1990599">
    <property type="term" value="F:3' overhang single-stranded DNA endodeoxyribonuclease activity"/>
    <property type="evidence" value="ECO:0007669"/>
    <property type="project" value="UniProtKB-EC"/>
</dbReference>
<dbReference type="EMBL" id="CBTJ020000083">
    <property type="protein sequence ID" value="CDI03946.1"/>
    <property type="molecule type" value="Genomic_DNA"/>
</dbReference>
<keyword evidence="4" id="KW-1133">Transmembrane helix</keyword>
<reference evidence="6" key="2">
    <citation type="submission" date="2014-03" db="EMBL/GenBank/DDBJ databases">
        <title>Candidatus Competibacter-lineage genomes retrieved from metagenomes reveal functional metabolic diversity.</title>
        <authorList>
            <person name="McIlroy S.J."/>
            <person name="Albertsen M."/>
            <person name="Andresen E.K."/>
            <person name="Saunders A.M."/>
            <person name="Kristiansen R."/>
            <person name="Stokholm-Bjerregaard M."/>
            <person name="Nielsen K.L."/>
            <person name="Nielsen P.H."/>
        </authorList>
    </citation>
    <scope>NUCLEOTIDE SEQUENCE</scope>
    <source>
        <strain evidence="6">Run_A_D11</strain>
    </source>
</reference>
<dbReference type="RefSeq" id="WP_048675385.1">
    <property type="nucleotide sequence ID" value="NZ_CBTJ020000083.1"/>
</dbReference>
<dbReference type="PANTHER" id="PTHR12302">
    <property type="entry name" value="EBNA2 BINDING PROTEIN P100"/>
    <property type="match status" value="1"/>
</dbReference>
<feature type="transmembrane region" description="Helical" evidence="4">
    <location>
        <begin position="28"/>
        <end position="45"/>
    </location>
</feature>
<gene>
    <name evidence="6" type="ORF">BN873_720040</name>
</gene>
<dbReference type="STRING" id="1400863.BN873_720040"/>
<keyword evidence="4" id="KW-0472">Membrane</keyword>
<dbReference type="SMART" id="SM00318">
    <property type="entry name" value="SNc"/>
    <property type="match status" value="1"/>
</dbReference>
<organism evidence="6 7">
    <name type="scientific">Candidatus Competibacter denitrificans Run_A_D11</name>
    <dbReference type="NCBI Taxonomy" id="1400863"/>
    <lineage>
        <taxon>Bacteria</taxon>
        <taxon>Pseudomonadati</taxon>
        <taxon>Pseudomonadota</taxon>
        <taxon>Gammaproteobacteria</taxon>
        <taxon>Candidatus Competibacteraceae</taxon>
        <taxon>Candidatus Competibacter</taxon>
    </lineage>
</organism>
<evidence type="ECO:0000256" key="1">
    <source>
        <dbReference type="ARBA" id="ARBA00022722"/>
    </source>
</evidence>
<dbReference type="Proteomes" id="UP000035760">
    <property type="component" value="Unassembled WGS sequence"/>
</dbReference>
<dbReference type="InterPro" id="IPR016071">
    <property type="entry name" value="Staphylococal_nuclease_OB-fold"/>
</dbReference>
<dbReference type="OrthoDB" id="6867997at2"/>
<dbReference type="Gene3D" id="2.40.50.90">
    <property type="match status" value="1"/>
</dbReference>
<dbReference type="PROSITE" id="PS50830">
    <property type="entry name" value="TNASE_3"/>
    <property type="match status" value="1"/>
</dbReference>
<dbReference type="SUPFAM" id="SSF50199">
    <property type="entry name" value="Staphylococcal nuclease"/>
    <property type="match status" value="1"/>
</dbReference>
<keyword evidence="4" id="KW-0812">Transmembrane</keyword>
<comment type="caution">
    <text evidence="6">The sequence shown here is derived from an EMBL/GenBank/DDBJ whole genome shotgun (WGS) entry which is preliminary data.</text>
</comment>
<keyword evidence="7" id="KW-1185">Reference proteome</keyword>
<evidence type="ECO:0000256" key="3">
    <source>
        <dbReference type="ARBA" id="ARBA00022801"/>
    </source>
</evidence>
<proteinExistence type="predicted"/>
<keyword evidence="2" id="KW-0255">Endonuclease</keyword>
<evidence type="ECO:0000313" key="6">
    <source>
        <dbReference type="EMBL" id="CDI03946.1"/>
    </source>
</evidence>